<dbReference type="AlphaFoldDB" id="A0A0D9VWV5"/>
<reference evidence="2" key="2">
    <citation type="submission" date="2013-12" db="EMBL/GenBank/DDBJ databases">
        <authorList>
            <person name="Yu Y."/>
            <person name="Lee S."/>
            <person name="de Baynast K."/>
            <person name="Wissotski M."/>
            <person name="Liu L."/>
            <person name="Talag J."/>
            <person name="Goicoechea J."/>
            <person name="Angelova A."/>
            <person name="Jetty R."/>
            <person name="Kudrna D."/>
            <person name="Golser W."/>
            <person name="Rivera L."/>
            <person name="Zhang J."/>
            <person name="Wing R."/>
        </authorList>
    </citation>
    <scope>NUCLEOTIDE SEQUENCE</scope>
</reference>
<evidence type="ECO:0000313" key="2">
    <source>
        <dbReference type="Proteomes" id="UP000032180"/>
    </source>
</evidence>
<sequence length="99" mass="11227">MENGWMAQLGMPARMCTTHLLAAALAPDGIGRHIVSNNRWKHNWLSRPSVHMIQHGEARHKVHIWVPVYCLVRLNVLDDDGLTGLHIKSFLVVLRMTVS</sequence>
<dbReference type="EnsemblPlants" id="LPERR03G22760.1">
    <property type="protein sequence ID" value="LPERR03G22760.1"/>
    <property type="gene ID" value="LPERR03G22760"/>
</dbReference>
<organism evidence="1 2">
    <name type="scientific">Leersia perrieri</name>
    <dbReference type="NCBI Taxonomy" id="77586"/>
    <lineage>
        <taxon>Eukaryota</taxon>
        <taxon>Viridiplantae</taxon>
        <taxon>Streptophyta</taxon>
        <taxon>Embryophyta</taxon>
        <taxon>Tracheophyta</taxon>
        <taxon>Spermatophyta</taxon>
        <taxon>Magnoliopsida</taxon>
        <taxon>Liliopsida</taxon>
        <taxon>Poales</taxon>
        <taxon>Poaceae</taxon>
        <taxon>BOP clade</taxon>
        <taxon>Oryzoideae</taxon>
        <taxon>Oryzeae</taxon>
        <taxon>Oryzinae</taxon>
        <taxon>Leersia</taxon>
    </lineage>
</organism>
<evidence type="ECO:0000313" key="1">
    <source>
        <dbReference type="EnsemblPlants" id="LPERR03G22760.1"/>
    </source>
</evidence>
<proteinExistence type="predicted"/>
<name>A0A0D9VWV5_9ORYZ</name>
<accession>A0A0D9VWV5</accession>
<reference evidence="1 2" key="1">
    <citation type="submission" date="2012-08" db="EMBL/GenBank/DDBJ databases">
        <title>Oryza genome evolution.</title>
        <authorList>
            <person name="Wing R.A."/>
        </authorList>
    </citation>
    <scope>NUCLEOTIDE SEQUENCE</scope>
</reference>
<dbReference type="HOGENOM" id="CLU_2323816_0_0_1"/>
<keyword evidence="2" id="KW-1185">Reference proteome</keyword>
<dbReference type="Gramene" id="LPERR03G22760.1">
    <property type="protein sequence ID" value="LPERR03G22760.1"/>
    <property type="gene ID" value="LPERR03G22760"/>
</dbReference>
<dbReference type="Proteomes" id="UP000032180">
    <property type="component" value="Chromosome 3"/>
</dbReference>
<reference evidence="1" key="3">
    <citation type="submission" date="2015-04" db="UniProtKB">
        <authorList>
            <consortium name="EnsemblPlants"/>
        </authorList>
    </citation>
    <scope>IDENTIFICATION</scope>
</reference>
<protein>
    <submittedName>
        <fullName evidence="1">Uncharacterized protein</fullName>
    </submittedName>
</protein>